<sequence length="194" mass="22743">MQELVDANRILKTPMNVACNVPSDAEISFLDVVRITDLAMRRIISMVKMLSFFNEQTQSDKIAIIKGSLSELLILRGVMVFDPVRDVWRHDIYQGSKEILLNFDILKKTPEQKHYAEHKKFLLSFDDKWRRNENVMLILNAIALFCPDRPNIKDVTKVQSCQRRYYNLLKRYLETQCSETESQQAYDSLLQKLP</sequence>
<accession>A0AC35GE94</accession>
<evidence type="ECO:0000313" key="2">
    <source>
        <dbReference type="WBParaSite" id="PS1159_v2.g4370.t2"/>
    </source>
</evidence>
<name>A0AC35GE94_9BILA</name>
<reference evidence="2" key="1">
    <citation type="submission" date="2022-11" db="UniProtKB">
        <authorList>
            <consortium name="WormBaseParasite"/>
        </authorList>
    </citation>
    <scope>IDENTIFICATION</scope>
</reference>
<dbReference type="WBParaSite" id="PS1159_v2.g4370.t2">
    <property type="protein sequence ID" value="PS1159_v2.g4370.t2"/>
    <property type="gene ID" value="PS1159_v2.g4370"/>
</dbReference>
<organism evidence="1 2">
    <name type="scientific">Panagrolaimus sp. PS1159</name>
    <dbReference type="NCBI Taxonomy" id="55785"/>
    <lineage>
        <taxon>Eukaryota</taxon>
        <taxon>Metazoa</taxon>
        <taxon>Ecdysozoa</taxon>
        <taxon>Nematoda</taxon>
        <taxon>Chromadorea</taxon>
        <taxon>Rhabditida</taxon>
        <taxon>Tylenchina</taxon>
        <taxon>Panagrolaimomorpha</taxon>
        <taxon>Panagrolaimoidea</taxon>
        <taxon>Panagrolaimidae</taxon>
        <taxon>Panagrolaimus</taxon>
    </lineage>
</organism>
<proteinExistence type="predicted"/>
<protein>
    <submittedName>
        <fullName evidence="2">NR LBD domain-containing protein</fullName>
    </submittedName>
</protein>
<dbReference type="Proteomes" id="UP000887580">
    <property type="component" value="Unplaced"/>
</dbReference>
<evidence type="ECO:0000313" key="1">
    <source>
        <dbReference type="Proteomes" id="UP000887580"/>
    </source>
</evidence>